<name>A0ABU1J1D5_9BACL</name>
<keyword evidence="2" id="KW-0813">Transport</keyword>
<reference evidence="11 12" key="1">
    <citation type="submission" date="2023-07" db="EMBL/GenBank/DDBJ databases">
        <title>Genomic Encyclopedia of Type Strains, Phase IV (KMG-IV): sequencing the most valuable type-strain genomes for metagenomic binning, comparative biology and taxonomic classification.</title>
        <authorList>
            <person name="Goeker M."/>
        </authorList>
    </citation>
    <scope>NUCLEOTIDE SEQUENCE [LARGE SCALE GENOMIC DNA]</scope>
    <source>
        <strain evidence="11 12">DSM 22170</strain>
    </source>
</reference>
<keyword evidence="8" id="KW-0406">Ion transport</keyword>
<evidence type="ECO:0000256" key="6">
    <source>
        <dbReference type="ARBA" id="ARBA00022840"/>
    </source>
</evidence>
<evidence type="ECO:0000256" key="1">
    <source>
        <dbReference type="ARBA" id="ARBA00004202"/>
    </source>
</evidence>
<dbReference type="GO" id="GO:0005524">
    <property type="term" value="F:ATP binding"/>
    <property type="evidence" value="ECO:0007669"/>
    <property type="project" value="UniProtKB-KW"/>
</dbReference>
<accession>A0ABU1J1D5</accession>
<dbReference type="InterPro" id="IPR051535">
    <property type="entry name" value="Siderophore_ABC-ATPase"/>
</dbReference>
<protein>
    <submittedName>
        <fullName evidence="11">Iron complex transport system ATP-binding protein</fullName>
    </submittedName>
</protein>
<keyword evidence="12" id="KW-1185">Reference proteome</keyword>
<dbReference type="SMART" id="SM00382">
    <property type="entry name" value="AAA"/>
    <property type="match status" value="1"/>
</dbReference>
<dbReference type="SUPFAM" id="SSF52540">
    <property type="entry name" value="P-loop containing nucleoside triphosphate hydrolases"/>
    <property type="match status" value="1"/>
</dbReference>
<evidence type="ECO:0000313" key="12">
    <source>
        <dbReference type="Proteomes" id="UP001185028"/>
    </source>
</evidence>
<keyword evidence="6 11" id="KW-0067">ATP-binding</keyword>
<feature type="domain" description="ABC transporter" evidence="10">
    <location>
        <begin position="1"/>
        <end position="238"/>
    </location>
</feature>
<dbReference type="PANTHER" id="PTHR42771:SF10">
    <property type="entry name" value="FERRICHROME TRANSPORT ATP-BINDING PROTEIN FHUC"/>
    <property type="match status" value="1"/>
</dbReference>
<dbReference type="CDD" id="cd03214">
    <property type="entry name" value="ABC_Iron-Siderophores_B12_Hemin"/>
    <property type="match status" value="1"/>
</dbReference>
<evidence type="ECO:0000256" key="9">
    <source>
        <dbReference type="ARBA" id="ARBA00023136"/>
    </source>
</evidence>
<dbReference type="InterPro" id="IPR027417">
    <property type="entry name" value="P-loop_NTPase"/>
</dbReference>
<evidence type="ECO:0000256" key="4">
    <source>
        <dbReference type="ARBA" id="ARBA00022496"/>
    </source>
</evidence>
<evidence type="ECO:0000313" key="11">
    <source>
        <dbReference type="EMBL" id="MDR6245325.1"/>
    </source>
</evidence>
<keyword evidence="5" id="KW-0547">Nucleotide-binding</keyword>
<keyword evidence="7" id="KW-0408">Iron</keyword>
<dbReference type="PROSITE" id="PS50893">
    <property type="entry name" value="ABC_TRANSPORTER_2"/>
    <property type="match status" value="1"/>
</dbReference>
<dbReference type="InterPro" id="IPR017871">
    <property type="entry name" value="ABC_transporter-like_CS"/>
</dbReference>
<evidence type="ECO:0000256" key="7">
    <source>
        <dbReference type="ARBA" id="ARBA00023004"/>
    </source>
</evidence>
<dbReference type="RefSeq" id="WP_188777308.1">
    <property type="nucleotide sequence ID" value="NZ_BMMB01000009.1"/>
</dbReference>
<organism evidence="11 12">
    <name type="scientific">Paenibacillus hunanensis</name>
    <dbReference type="NCBI Taxonomy" id="539262"/>
    <lineage>
        <taxon>Bacteria</taxon>
        <taxon>Bacillati</taxon>
        <taxon>Bacillota</taxon>
        <taxon>Bacilli</taxon>
        <taxon>Bacillales</taxon>
        <taxon>Paenibacillaceae</taxon>
        <taxon>Paenibacillus</taxon>
    </lineage>
</organism>
<evidence type="ECO:0000256" key="2">
    <source>
        <dbReference type="ARBA" id="ARBA00022448"/>
    </source>
</evidence>
<keyword evidence="3" id="KW-1003">Cell membrane</keyword>
<comment type="caution">
    <text evidence="11">The sequence shown here is derived from an EMBL/GenBank/DDBJ whole genome shotgun (WGS) entry which is preliminary data.</text>
</comment>
<dbReference type="EMBL" id="JAVDQH010000013">
    <property type="protein sequence ID" value="MDR6245325.1"/>
    <property type="molecule type" value="Genomic_DNA"/>
</dbReference>
<evidence type="ECO:0000256" key="5">
    <source>
        <dbReference type="ARBA" id="ARBA00022741"/>
    </source>
</evidence>
<dbReference type="InterPro" id="IPR003593">
    <property type="entry name" value="AAA+_ATPase"/>
</dbReference>
<evidence type="ECO:0000256" key="3">
    <source>
        <dbReference type="ARBA" id="ARBA00022475"/>
    </source>
</evidence>
<dbReference type="PROSITE" id="PS00211">
    <property type="entry name" value="ABC_TRANSPORTER_1"/>
    <property type="match status" value="1"/>
</dbReference>
<dbReference type="PANTHER" id="PTHR42771">
    <property type="entry name" value="IRON(3+)-HYDROXAMATE IMPORT ATP-BINDING PROTEIN FHUC"/>
    <property type="match status" value="1"/>
</dbReference>
<dbReference type="Proteomes" id="UP001185028">
    <property type="component" value="Unassembled WGS sequence"/>
</dbReference>
<sequence>MDVNGITFSYDGNVDRLHNVQTTIQHGKITTIIGPNGCGKSTLLNVMSSNGKPRKGEVILDGKAIARYRPVELARRLAVVHQQNEAPDDLTVERLIRFGRMPHKTMFSSNKQEDEEAVEWAIACTNLEQRRFRTLDQLSGGERQRVWIAMALAQRTPILFLDEPTTYLDMFYQLEIMELIQRLNQAYGLTIVMVLHDINQALRYSDVIIAMKEGRILASGHPQEVLTSELIEEVYDVQVLIRRDPEAGLYIVPMQAVLRPL</sequence>
<dbReference type="Pfam" id="PF00005">
    <property type="entry name" value="ABC_tran"/>
    <property type="match status" value="1"/>
</dbReference>
<evidence type="ECO:0000256" key="8">
    <source>
        <dbReference type="ARBA" id="ARBA00023065"/>
    </source>
</evidence>
<dbReference type="InterPro" id="IPR003439">
    <property type="entry name" value="ABC_transporter-like_ATP-bd"/>
</dbReference>
<keyword evidence="4" id="KW-0410">Iron transport</keyword>
<comment type="subcellular location">
    <subcellularLocation>
        <location evidence="1">Cell membrane</location>
        <topology evidence="1">Peripheral membrane protein</topology>
    </subcellularLocation>
</comment>
<proteinExistence type="predicted"/>
<keyword evidence="9" id="KW-0472">Membrane</keyword>
<dbReference type="Gene3D" id="3.40.50.300">
    <property type="entry name" value="P-loop containing nucleotide triphosphate hydrolases"/>
    <property type="match status" value="1"/>
</dbReference>
<gene>
    <name evidence="11" type="ORF">JOC58_003226</name>
</gene>
<evidence type="ECO:0000259" key="10">
    <source>
        <dbReference type="PROSITE" id="PS50893"/>
    </source>
</evidence>